<dbReference type="CDD" id="cd12276">
    <property type="entry name" value="RRM2_MEI2_EAR1_like"/>
    <property type="match status" value="1"/>
</dbReference>
<accession>A0AAD8JW13</accession>
<keyword evidence="1 2" id="KW-0694">RNA-binding</keyword>
<gene>
    <name evidence="4" type="ORF">QVD17_32739</name>
</gene>
<dbReference type="PROSITE" id="PS50102">
    <property type="entry name" value="RRM"/>
    <property type="match status" value="1"/>
</dbReference>
<organism evidence="4 5">
    <name type="scientific">Tagetes erecta</name>
    <name type="common">African marigold</name>
    <dbReference type="NCBI Taxonomy" id="13708"/>
    <lineage>
        <taxon>Eukaryota</taxon>
        <taxon>Viridiplantae</taxon>
        <taxon>Streptophyta</taxon>
        <taxon>Embryophyta</taxon>
        <taxon>Tracheophyta</taxon>
        <taxon>Spermatophyta</taxon>
        <taxon>Magnoliopsida</taxon>
        <taxon>eudicotyledons</taxon>
        <taxon>Gunneridae</taxon>
        <taxon>Pentapetalae</taxon>
        <taxon>asterids</taxon>
        <taxon>campanulids</taxon>
        <taxon>Asterales</taxon>
        <taxon>Asteraceae</taxon>
        <taxon>Asteroideae</taxon>
        <taxon>Heliantheae alliance</taxon>
        <taxon>Tageteae</taxon>
        <taxon>Tagetes</taxon>
    </lineage>
</organism>
<dbReference type="InterPro" id="IPR007201">
    <property type="entry name" value="Mei2-like_Rrm_C"/>
</dbReference>
<evidence type="ECO:0000313" key="4">
    <source>
        <dbReference type="EMBL" id="KAK1411894.1"/>
    </source>
</evidence>
<dbReference type="PANTHER" id="PTHR23189">
    <property type="entry name" value="RNA RECOGNITION MOTIF-CONTAINING"/>
    <property type="match status" value="1"/>
</dbReference>
<dbReference type="InterPro" id="IPR000504">
    <property type="entry name" value="RRM_dom"/>
</dbReference>
<evidence type="ECO:0000259" key="3">
    <source>
        <dbReference type="PROSITE" id="PS50102"/>
    </source>
</evidence>
<keyword evidence="5" id="KW-1185">Reference proteome</keyword>
<dbReference type="GO" id="GO:0003723">
    <property type="term" value="F:RNA binding"/>
    <property type="evidence" value="ECO:0007669"/>
    <property type="project" value="UniProtKB-UniRule"/>
</dbReference>
<evidence type="ECO:0000313" key="5">
    <source>
        <dbReference type="Proteomes" id="UP001229421"/>
    </source>
</evidence>
<name>A0AAD8JW13_TARER</name>
<dbReference type="Gene3D" id="3.30.70.330">
    <property type="match status" value="1"/>
</dbReference>
<dbReference type="EMBL" id="JAUHHV010000009">
    <property type="protein sequence ID" value="KAK1411894.1"/>
    <property type="molecule type" value="Genomic_DNA"/>
</dbReference>
<dbReference type="InterPro" id="IPR035979">
    <property type="entry name" value="RBD_domain_sf"/>
</dbReference>
<reference evidence="4" key="1">
    <citation type="journal article" date="2023" name="bioRxiv">
        <title>Improved chromosome-level genome assembly for marigold (Tagetes erecta).</title>
        <authorList>
            <person name="Jiang F."/>
            <person name="Yuan L."/>
            <person name="Wang S."/>
            <person name="Wang H."/>
            <person name="Xu D."/>
            <person name="Wang A."/>
            <person name="Fan W."/>
        </authorList>
    </citation>
    <scope>NUCLEOTIDE SEQUENCE</scope>
    <source>
        <strain evidence="4">WSJ</strain>
        <tissue evidence="4">Leaf</tissue>
    </source>
</reference>
<dbReference type="Proteomes" id="UP001229421">
    <property type="component" value="Unassembled WGS sequence"/>
</dbReference>
<proteinExistence type="predicted"/>
<dbReference type="SMART" id="SM00360">
    <property type="entry name" value="RRM"/>
    <property type="match status" value="1"/>
</dbReference>
<feature type="domain" description="RRM" evidence="3">
    <location>
        <begin position="105"/>
        <end position="178"/>
    </location>
</feature>
<dbReference type="InterPro" id="IPR012677">
    <property type="entry name" value="Nucleotide-bd_a/b_plait_sf"/>
</dbReference>
<comment type="caution">
    <text evidence="4">The sequence shown here is derived from an EMBL/GenBank/DDBJ whole genome shotgun (WGS) entry which is preliminary data.</text>
</comment>
<dbReference type="SUPFAM" id="SSF54928">
    <property type="entry name" value="RNA-binding domain, RBD"/>
    <property type="match status" value="2"/>
</dbReference>
<dbReference type="Pfam" id="PF00076">
    <property type="entry name" value="RRM_1"/>
    <property type="match status" value="1"/>
</dbReference>
<evidence type="ECO:0000256" key="2">
    <source>
        <dbReference type="PROSITE-ProRule" id="PRU00176"/>
    </source>
</evidence>
<dbReference type="Pfam" id="PF04059">
    <property type="entry name" value="RRM_2"/>
    <property type="match status" value="1"/>
</dbReference>
<protein>
    <recommendedName>
        <fullName evidence="3">RRM domain-containing protein</fullName>
    </recommendedName>
</protein>
<dbReference type="AlphaFoldDB" id="A0AAD8JW13"/>
<evidence type="ECO:0000256" key="1">
    <source>
        <dbReference type="ARBA" id="ARBA00022884"/>
    </source>
</evidence>
<sequence>MTEATVRRDLEVFGDIRSVEMDRVWEGLVTIHFYDLEHATDALHRIQGQHIQQQQRVREQLSVPGNNYYNFYYNLTSPAQSMTLGLLDGHAIWAQFILADCNNQGTLVVFNLNSDVSLKALKQTFEAFGRVKEVREVASEKNMKFVEFYHTRHASEARININGKEINGKKVDVMFSRPKHNRFEPSIKKQEEGCSSSNEYDPSKKELLEMLDRHCIDYNKQIIGDQPQSSYDFLHLPNDYLNKCNLGYGFVNMTSPEATMRLYKAFHHHKWVDDVLNVEEICQVTYAKVQGINALKEHFKNLRFRCEYAPVIFDPPRDGQRPTQATPISKLKQRRPKRVLMVGSIPVVL</sequence>